<organism evidence="1">
    <name type="scientific">Anopheles marajoara</name>
    <dbReference type="NCBI Taxonomy" id="58244"/>
    <lineage>
        <taxon>Eukaryota</taxon>
        <taxon>Metazoa</taxon>
        <taxon>Ecdysozoa</taxon>
        <taxon>Arthropoda</taxon>
        <taxon>Hexapoda</taxon>
        <taxon>Insecta</taxon>
        <taxon>Pterygota</taxon>
        <taxon>Neoptera</taxon>
        <taxon>Endopterygota</taxon>
        <taxon>Diptera</taxon>
        <taxon>Nematocera</taxon>
        <taxon>Culicoidea</taxon>
        <taxon>Culicidae</taxon>
        <taxon>Anophelinae</taxon>
        <taxon>Anopheles</taxon>
    </lineage>
</organism>
<accession>A0A2M4CDX0</accession>
<name>A0A2M4CDX0_9DIPT</name>
<dbReference type="AlphaFoldDB" id="A0A2M4CDX0"/>
<protein>
    <submittedName>
        <fullName evidence="1">Putative secreted protein</fullName>
    </submittedName>
</protein>
<dbReference type="EMBL" id="GGFJ01014379">
    <property type="protein sequence ID" value="MBW63520.1"/>
    <property type="molecule type" value="Transcribed_RNA"/>
</dbReference>
<sequence>MQMRCCWWRSPQLVTSLLHKTTIQPISAIVTHLGRGCCWNMKYGSFLKASEKEWHHQPPSSLRTQNGQHDS</sequence>
<reference evidence="1" key="1">
    <citation type="submission" date="2018-01" db="EMBL/GenBank/DDBJ databases">
        <title>An insight into the sialome of Amazonian anophelines.</title>
        <authorList>
            <person name="Ribeiro J.M."/>
            <person name="Scarpassa V."/>
            <person name="Calvo E."/>
        </authorList>
    </citation>
    <scope>NUCLEOTIDE SEQUENCE</scope>
    <source>
        <tissue evidence="1">Salivary glands</tissue>
    </source>
</reference>
<proteinExistence type="predicted"/>
<evidence type="ECO:0000313" key="1">
    <source>
        <dbReference type="EMBL" id="MBW63520.1"/>
    </source>
</evidence>